<name>A0A366CW22_9NOCA</name>
<keyword evidence="3" id="KW-1185">Reference proteome</keyword>
<dbReference type="Proteomes" id="UP000252586">
    <property type="component" value="Unassembled WGS sequence"/>
</dbReference>
<dbReference type="EMBL" id="QNRE01000029">
    <property type="protein sequence ID" value="RBO79937.1"/>
    <property type="molecule type" value="Genomic_DNA"/>
</dbReference>
<dbReference type="InterPro" id="IPR015330">
    <property type="entry name" value="DNA_primase/pol_bifunc_N"/>
</dbReference>
<accession>A0A366CW22</accession>
<dbReference type="CDD" id="cd04859">
    <property type="entry name" value="Prim_Pol"/>
    <property type="match status" value="1"/>
</dbReference>
<dbReference type="RefSeq" id="WP_067514219.1">
    <property type="nucleotide sequence ID" value="NZ_CP107943.1"/>
</dbReference>
<dbReference type="SUPFAM" id="SSF56747">
    <property type="entry name" value="Prim-pol domain"/>
    <property type="match status" value="1"/>
</dbReference>
<reference evidence="2 3" key="1">
    <citation type="submission" date="2018-06" db="EMBL/GenBank/DDBJ databases">
        <title>Genomic Encyclopedia of Type Strains, Phase IV (KMG-IV): sequencing the most valuable type-strain genomes for metagenomic binning, comparative biology and taxonomic classification.</title>
        <authorList>
            <person name="Goeker M."/>
        </authorList>
    </citation>
    <scope>NUCLEOTIDE SEQUENCE [LARGE SCALE GENOMIC DNA]</scope>
    <source>
        <strain evidence="2 3">DSM 44599</strain>
    </source>
</reference>
<dbReference type="SMART" id="SM00943">
    <property type="entry name" value="Prim-Pol"/>
    <property type="match status" value="1"/>
</dbReference>
<protein>
    <submittedName>
        <fullName evidence="2">Bifunctional DNA primase/polymerase-like protein</fullName>
    </submittedName>
</protein>
<dbReference type="Pfam" id="PF09250">
    <property type="entry name" value="Prim-Pol"/>
    <property type="match status" value="1"/>
</dbReference>
<evidence type="ECO:0000313" key="3">
    <source>
        <dbReference type="Proteomes" id="UP000252586"/>
    </source>
</evidence>
<evidence type="ECO:0000313" key="2">
    <source>
        <dbReference type="EMBL" id="RBO79937.1"/>
    </source>
</evidence>
<gene>
    <name evidence="2" type="ORF">DFR74_12913</name>
</gene>
<dbReference type="STRING" id="1210090.GCA_001613185_06657"/>
<dbReference type="Gene3D" id="3.30.720.160">
    <property type="entry name" value="Bifunctional DNA primase/polymerase, N-terminal"/>
    <property type="match status" value="1"/>
</dbReference>
<dbReference type="AlphaFoldDB" id="A0A366CW22"/>
<sequence>MLSDPCLLTVALTHAERGWRVLPLKARAKTPAITRWPDQATTDLETIRRWWRHTPDRNVGIACGPSDLVVIDLDSPRHADTGDRHDGREVLINLAAQAGEPLPVPTYTVATPSRGWHLYYHAPADTPLPNSSGRLGPSIDTRARGGYVVAAGSVLPAGVYRLTDPRDPIPLPDWLTTRLAPAPSPSAPSAAREMSTAVGWPVGRAHPTIRDPAAYVAAALRNQAARVRSAQPGNRHHALLLAANSLGGLVATGLLDAHTARVTLLDAASVHVGIQAFSAHEAERTIDDGIAYATRTAA</sequence>
<evidence type="ECO:0000259" key="1">
    <source>
        <dbReference type="SMART" id="SM00943"/>
    </source>
</evidence>
<feature type="domain" description="DNA primase/polymerase bifunctional N-terminal" evidence="1">
    <location>
        <begin position="11"/>
        <end position="175"/>
    </location>
</feature>
<comment type="caution">
    <text evidence="2">The sequence shown here is derived from an EMBL/GenBank/DDBJ whole genome shotgun (WGS) entry which is preliminary data.</text>
</comment>
<organism evidence="2 3">
    <name type="scientific">Nocardia puris</name>
    <dbReference type="NCBI Taxonomy" id="208602"/>
    <lineage>
        <taxon>Bacteria</taxon>
        <taxon>Bacillati</taxon>
        <taxon>Actinomycetota</taxon>
        <taxon>Actinomycetes</taxon>
        <taxon>Mycobacteriales</taxon>
        <taxon>Nocardiaceae</taxon>
        <taxon>Nocardia</taxon>
    </lineage>
</organism>
<proteinExistence type="predicted"/>